<dbReference type="Proteomes" id="UP000799438">
    <property type="component" value="Unassembled WGS sequence"/>
</dbReference>
<dbReference type="AlphaFoldDB" id="A0A6A6BDM6"/>
<name>A0A6A6BDM6_9PEZI</name>
<sequence>MSSEITDEYEEQARGLLSLTEDLFEFLMEHSEAATDEFKDASTDMNLEEKFQILANLETEKIQQSIQDARRSGEVTTDELTADEAKAVLYAGKLQEVVARIDFGMLVGIEAATTRERRNVGEPELEALGEQFRNLRAFLVVLRALAIYDICISLDWW</sequence>
<dbReference type="EMBL" id="ML995487">
    <property type="protein sequence ID" value="KAF2141483.1"/>
    <property type="molecule type" value="Genomic_DNA"/>
</dbReference>
<accession>A0A6A6BDM6</accession>
<reference evidence="1" key="1">
    <citation type="journal article" date="2020" name="Stud. Mycol.">
        <title>101 Dothideomycetes genomes: a test case for predicting lifestyles and emergence of pathogens.</title>
        <authorList>
            <person name="Haridas S."/>
            <person name="Albert R."/>
            <person name="Binder M."/>
            <person name="Bloem J."/>
            <person name="Labutti K."/>
            <person name="Salamov A."/>
            <person name="Andreopoulos B."/>
            <person name="Baker S."/>
            <person name="Barry K."/>
            <person name="Bills G."/>
            <person name="Bluhm B."/>
            <person name="Cannon C."/>
            <person name="Castanera R."/>
            <person name="Culley D."/>
            <person name="Daum C."/>
            <person name="Ezra D."/>
            <person name="Gonzalez J."/>
            <person name="Henrissat B."/>
            <person name="Kuo A."/>
            <person name="Liang C."/>
            <person name="Lipzen A."/>
            <person name="Lutzoni F."/>
            <person name="Magnuson J."/>
            <person name="Mondo S."/>
            <person name="Nolan M."/>
            <person name="Ohm R."/>
            <person name="Pangilinan J."/>
            <person name="Park H.-J."/>
            <person name="Ramirez L."/>
            <person name="Alfaro M."/>
            <person name="Sun H."/>
            <person name="Tritt A."/>
            <person name="Yoshinaga Y."/>
            <person name="Zwiers L.-H."/>
            <person name="Turgeon B."/>
            <person name="Goodwin S."/>
            <person name="Spatafora J."/>
            <person name="Crous P."/>
            <person name="Grigoriev I."/>
        </authorList>
    </citation>
    <scope>NUCLEOTIDE SEQUENCE</scope>
    <source>
        <strain evidence="1">CBS 121167</strain>
    </source>
</reference>
<evidence type="ECO:0000313" key="1">
    <source>
        <dbReference type="EMBL" id="KAF2141483.1"/>
    </source>
</evidence>
<organism evidence="1 2">
    <name type="scientific">Aplosporella prunicola CBS 121167</name>
    <dbReference type="NCBI Taxonomy" id="1176127"/>
    <lineage>
        <taxon>Eukaryota</taxon>
        <taxon>Fungi</taxon>
        <taxon>Dikarya</taxon>
        <taxon>Ascomycota</taxon>
        <taxon>Pezizomycotina</taxon>
        <taxon>Dothideomycetes</taxon>
        <taxon>Dothideomycetes incertae sedis</taxon>
        <taxon>Botryosphaeriales</taxon>
        <taxon>Aplosporellaceae</taxon>
        <taxon>Aplosporella</taxon>
    </lineage>
</organism>
<evidence type="ECO:0000313" key="2">
    <source>
        <dbReference type="Proteomes" id="UP000799438"/>
    </source>
</evidence>
<keyword evidence="2" id="KW-1185">Reference proteome</keyword>
<protein>
    <submittedName>
        <fullName evidence="1">Uncharacterized protein</fullName>
    </submittedName>
</protein>
<dbReference type="RefSeq" id="XP_033397196.1">
    <property type="nucleotide sequence ID" value="XM_033545189.1"/>
</dbReference>
<proteinExistence type="predicted"/>
<dbReference type="GeneID" id="54302687"/>
<gene>
    <name evidence="1" type="ORF">K452DRAFT_334166</name>
</gene>